<dbReference type="OrthoDB" id="3204502at2759"/>
<evidence type="ECO:0000313" key="3">
    <source>
        <dbReference type="Proteomes" id="UP000799118"/>
    </source>
</evidence>
<gene>
    <name evidence="2" type="ORF">BT96DRAFT_761072</name>
</gene>
<accession>A0A6A4H0M8</accession>
<feature type="compositionally biased region" description="Polar residues" evidence="1">
    <location>
        <begin position="47"/>
        <end position="59"/>
    </location>
</feature>
<reference evidence="2" key="1">
    <citation type="journal article" date="2019" name="Environ. Microbiol.">
        <title>Fungal ecological strategies reflected in gene transcription - a case study of two litter decomposers.</title>
        <authorList>
            <person name="Barbi F."/>
            <person name="Kohler A."/>
            <person name="Barry K."/>
            <person name="Baskaran P."/>
            <person name="Daum C."/>
            <person name="Fauchery L."/>
            <person name="Ihrmark K."/>
            <person name="Kuo A."/>
            <person name="LaButti K."/>
            <person name="Lipzen A."/>
            <person name="Morin E."/>
            <person name="Grigoriev I.V."/>
            <person name="Henrissat B."/>
            <person name="Lindahl B."/>
            <person name="Martin F."/>
        </authorList>
    </citation>
    <scope>NUCLEOTIDE SEQUENCE</scope>
    <source>
        <strain evidence="2">JB14</strain>
    </source>
</reference>
<feature type="compositionally biased region" description="Polar residues" evidence="1">
    <location>
        <begin position="16"/>
        <end position="25"/>
    </location>
</feature>
<name>A0A6A4H0M8_9AGAR</name>
<feature type="region of interest" description="Disordered" evidence="1">
    <location>
        <begin position="1"/>
        <end position="70"/>
    </location>
</feature>
<dbReference type="AlphaFoldDB" id="A0A6A4H0M8"/>
<evidence type="ECO:0000256" key="1">
    <source>
        <dbReference type="SAM" id="MobiDB-lite"/>
    </source>
</evidence>
<protein>
    <submittedName>
        <fullName evidence="2">Uncharacterized protein</fullName>
    </submittedName>
</protein>
<organism evidence="2 3">
    <name type="scientific">Gymnopus androsaceus JB14</name>
    <dbReference type="NCBI Taxonomy" id="1447944"/>
    <lineage>
        <taxon>Eukaryota</taxon>
        <taxon>Fungi</taxon>
        <taxon>Dikarya</taxon>
        <taxon>Basidiomycota</taxon>
        <taxon>Agaricomycotina</taxon>
        <taxon>Agaricomycetes</taxon>
        <taxon>Agaricomycetidae</taxon>
        <taxon>Agaricales</taxon>
        <taxon>Marasmiineae</taxon>
        <taxon>Omphalotaceae</taxon>
        <taxon>Gymnopus</taxon>
    </lineage>
</organism>
<dbReference type="Proteomes" id="UP000799118">
    <property type="component" value="Unassembled WGS sequence"/>
</dbReference>
<sequence>MAPKPILKAKLPSFAHRSSASSNNPLPFASCRPDLLSPHVHFPPTPSMASTQTTHSSSIYDRAPISVSPNSCELPQRGERVYSPSYVQQAPRVTVDGYFDPMSFNACGTASNDAVPPLIPDASSSS</sequence>
<keyword evidence="3" id="KW-1185">Reference proteome</keyword>
<feature type="non-terminal residue" evidence="2">
    <location>
        <position position="126"/>
    </location>
</feature>
<proteinExistence type="predicted"/>
<evidence type="ECO:0000313" key="2">
    <source>
        <dbReference type="EMBL" id="KAE9391772.1"/>
    </source>
</evidence>
<dbReference type="EMBL" id="ML769613">
    <property type="protein sequence ID" value="KAE9391772.1"/>
    <property type="molecule type" value="Genomic_DNA"/>
</dbReference>